<name>A0A212CCI5_CEREH</name>
<sequence length="81" mass="8750">MSNKEVITLSPSEIGEREATKQNQSVVPPLSHEPLLGEGVQLDFEALCENDDTAMAAFMNYLEAEGGLGGPGDFSDIHWTL</sequence>
<evidence type="ECO:0000313" key="2">
    <source>
        <dbReference type="EMBL" id="OWK03697.1"/>
    </source>
</evidence>
<evidence type="ECO:0000256" key="1">
    <source>
        <dbReference type="SAM" id="MobiDB-lite"/>
    </source>
</evidence>
<gene>
    <name evidence="2" type="ORF">Celaphus_00014073</name>
</gene>
<dbReference type="OrthoDB" id="71302at2759"/>
<comment type="caution">
    <text evidence="2">The sequence shown here is derived from an EMBL/GenBank/DDBJ whole genome shotgun (WGS) entry which is preliminary data.</text>
</comment>
<evidence type="ECO:0000313" key="3">
    <source>
        <dbReference type="Proteomes" id="UP000242450"/>
    </source>
</evidence>
<protein>
    <submittedName>
        <fullName evidence="2">ARNTL2</fullName>
    </submittedName>
</protein>
<dbReference type="EMBL" id="MKHE01000022">
    <property type="protein sequence ID" value="OWK03697.1"/>
    <property type="molecule type" value="Genomic_DNA"/>
</dbReference>
<feature type="region of interest" description="Disordered" evidence="1">
    <location>
        <begin position="1"/>
        <end position="28"/>
    </location>
</feature>
<reference evidence="2 3" key="1">
    <citation type="journal article" date="2018" name="Mol. Genet. Genomics">
        <title>The red deer Cervus elaphus genome CerEla1.0: sequencing, annotating, genes, and chromosomes.</title>
        <authorList>
            <person name="Bana N.A."/>
            <person name="Nyiri A."/>
            <person name="Nagy J."/>
            <person name="Frank K."/>
            <person name="Nagy T."/>
            <person name="Steger V."/>
            <person name="Schiller M."/>
            <person name="Lakatos P."/>
            <person name="Sugar L."/>
            <person name="Horn P."/>
            <person name="Barta E."/>
            <person name="Orosz L."/>
        </authorList>
    </citation>
    <scope>NUCLEOTIDE SEQUENCE [LARGE SCALE GENOMIC DNA]</scope>
    <source>
        <strain evidence="2">Hungarian</strain>
    </source>
</reference>
<proteinExistence type="predicted"/>
<accession>A0A212CCI5</accession>
<dbReference type="Proteomes" id="UP000242450">
    <property type="component" value="Chromosome 22"/>
</dbReference>
<feature type="compositionally biased region" description="Polar residues" evidence="1">
    <location>
        <begin position="1"/>
        <end position="11"/>
    </location>
</feature>
<organism evidence="2 3">
    <name type="scientific">Cervus elaphus hippelaphus</name>
    <name type="common">European red deer</name>
    <dbReference type="NCBI Taxonomy" id="46360"/>
    <lineage>
        <taxon>Eukaryota</taxon>
        <taxon>Metazoa</taxon>
        <taxon>Chordata</taxon>
        <taxon>Craniata</taxon>
        <taxon>Vertebrata</taxon>
        <taxon>Euteleostomi</taxon>
        <taxon>Mammalia</taxon>
        <taxon>Eutheria</taxon>
        <taxon>Laurasiatheria</taxon>
        <taxon>Artiodactyla</taxon>
        <taxon>Ruminantia</taxon>
        <taxon>Pecora</taxon>
        <taxon>Cervidae</taxon>
        <taxon>Cervinae</taxon>
        <taxon>Cervus</taxon>
    </lineage>
</organism>
<dbReference type="AlphaFoldDB" id="A0A212CCI5"/>
<keyword evidence="3" id="KW-1185">Reference proteome</keyword>